<reference evidence="2 3" key="1">
    <citation type="journal article" date="2023" name="Sci. Data">
        <title>Genome assembly of the Korean intertidal mud-creeper Batillaria attramentaria.</title>
        <authorList>
            <person name="Patra A.K."/>
            <person name="Ho P.T."/>
            <person name="Jun S."/>
            <person name="Lee S.J."/>
            <person name="Kim Y."/>
            <person name="Won Y.J."/>
        </authorList>
    </citation>
    <scope>NUCLEOTIDE SEQUENCE [LARGE SCALE GENOMIC DNA]</scope>
    <source>
        <strain evidence="2">Wonlab-2016</strain>
    </source>
</reference>
<evidence type="ECO:0000313" key="2">
    <source>
        <dbReference type="EMBL" id="KAK7505703.1"/>
    </source>
</evidence>
<dbReference type="AlphaFoldDB" id="A0ABD0M1Z5"/>
<keyword evidence="1" id="KW-0472">Membrane</keyword>
<comment type="caution">
    <text evidence="2">The sequence shown here is derived from an EMBL/GenBank/DDBJ whole genome shotgun (WGS) entry which is preliminary data.</text>
</comment>
<dbReference type="EMBL" id="JACVVK020000009">
    <property type="protein sequence ID" value="KAK7505703.1"/>
    <property type="molecule type" value="Genomic_DNA"/>
</dbReference>
<keyword evidence="1" id="KW-1133">Transmembrane helix</keyword>
<feature type="transmembrane region" description="Helical" evidence="1">
    <location>
        <begin position="21"/>
        <end position="41"/>
    </location>
</feature>
<accession>A0ABD0M1Z5</accession>
<sequence>MEVTVRRTQETKRVRRKKRRHILCACASLLAVITVLILIVLTTSGLLANARGDTNTISTATTTPSELQPLP</sequence>
<protein>
    <submittedName>
        <fullName evidence="2">Uncharacterized protein</fullName>
    </submittedName>
</protein>
<keyword evidence="3" id="KW-1185">Reference proteome</keyword>
<evidence type="ECO:0000256" key="1">
    <source>
        <dbReference type="SAM" id="Phobius"/>
    </source>
</evidence>
<dbReference type="Proteomes" id="UP001519460">
    <property type="component" value="Unassembled WGS sequence"/>
</dbReference>
<organism evidence="2 3">
    <name type="scientific">Batillaria attramentaria</name>
    <dbReference type="NCBI Taxonomy" id="370345"/>
    <lineage>
        <taxon>Eukaryota</taxon>
        <taxon>Metazoa</taxon>
        <taxon>Spiralia</taxon>
        <taxon>Lophotrochozoa</taxon>
        <taxon>Mollusca</taxon>
        <taxon>Gastropoda</taxon>
        <taxon>Caenogastropoda</taxon>
        <taxon>Sorbeoconcha</taxon>
        <taxon>Cerithioidea</taxon>
        <taxon>Batillariidae</taxon>
        <taxon>Batillaria</taxon>
    </lineage>
</organism>
<name>A0ABD0M1Z5_9CAEN</name>
<proteinExistence type="predicted"/>
<gene>
    <name evidence="2" type="ORF">BaRGS_00002974</name>
</gene>
<evidence type="ECO:0000313" key="3">
    <source>
        <dbReference type="Proteomes" id="UP001519460"/>
    </source>
</evidence>
<keyword evidence="1" id="KW-0812">Transmembrane</keyword>